<proteinExistence type="predicted"/>
<accession>A0A4V2URZ9</accession>
<dbReference type="Gene3D" id="3.50.50.60">
    <property type="entry name" value="FAD/NAD(P)-binding domain"/>
    <property type="match status" value="1"/>
</dbReference>
<dbReference type="InterPro" id="IPR036188">
    <property type="entry name" value="FAD/NAD-bd_sf"/>
</dbReference>
<evidence type="ECO:0000256" key="5">
    <source>
        <dbReference type="ARBA" id="ARBA00023014"/>
    </source>
</evidence>
<dbReference type="RefSeq" id="WP_165920887.1">
    <property type="nucleotide sequence ID" value="NZ_DAIQXH010000079.1"/>
</dbReference>
<evidence type="ECO:0000256" key="2">
    <source>
        <dbReference type="ARBA" id="ARBA00022723"/>
    </source>
</evidence>
<dbReference type="GO" id="GO:0046872">
    <property type="term" value="F:metal ion binding"/>
    <property type="evidence" value="ECO:0007669"/>
    <property type="project" value="UniProtKB-KW"/>
</dbReference>
<keyword evidence="4" id="KW-0408">Iron</keyword>
<dbReference type="AlphaFoldDB" id="A0A4V2URZ9"/>
<evidence type="ECO:0000313" key="6">
    <source>
        <dbReference type="EMBL" id="TCS79502.1"/>
    </source>
</evidence>
<keyword evidence="1" id="KW-0004">4Fe-4S</keyword>
<protein>
    <submittedName>
        <fullName evidence="6">FAD dependent oxidoreductase</fullName>
    </submittedName>
</protein>
<keyword evidence="3" id="KW-0560">Oxidoreductase</keyword>
<dbReference type="SUPFAM" id="SSF51905">
    <property type="entry name" value="FAD/NAD(P)-binding domain"/>
    <property type="match status" value="1"/>
</dbReference>
<dbReference type="Pfam" id="PF12831">
    <property type="entry name" value="FAD_oxidored"/>
    <property type="match status" value="1"/>
</dbReference>
<organism evidence="6 7">
    <name type="scientific">Muricomes intestini</name>
    <dbReference type="NCBI Taxonomy" id="1796634"/>
    <lineage>
        <taxon>Bacteria</taxon>
        <taxon>Bacillati</taxon>
        <taxon>Bacillota</taxon>
        <taxon>Clostridia</taxon>
        <taxon>Lachnospirales</taxon>
        <taxon>Lachnospiraceae</taxon>
        <taxon>Muricomes</taxon>
    </lineage>
</organism>
<keyword evidence="2" id="KW-0479">Metal-binding</keyword>
<dbReference type="PANTHER" id="PTHR43498:SF1">
    <property type="entry name" value="COB--COM HETERODISULFIDE REDUCTASE IRON-SULFUR SUBUNIT A"/>
    <property type="match status" value="1"/>
</dbReference>
<evidence type="ECO:0000256" key="1">
    <source>
        <dbReference type="ARBA" id="ARBA00022485"/>
    </source>
</evidence>
<comment type="caution">
    <text evidence="6">The sequence shown here is derived from an EMBL/GenBank/DDBJ whole genome shotgun (WGS) entry which is preliminary data.</text>
</comment>
<evidence type="ECO:0000313" key="7">
    <source>
        <dbReference type="Proteomes" id="UP000295726"/>
    </source>
</evidence>
<dbReference type="PANTHER" id="PTHR43498">
    <property type="entry name" value="FERREDOXIN:COB-COM HETERODISULFIDE REDUCTASE SUBUNIT A"/>
    <property type="match status" value="1"/>
</dbReference>
<dbReference type="PRINTS" id="PR00469">
    <property type="entry name" value="PNDRDTASEII"/>
</dbReference>
<dbReference type="EMBL" id="SLZZ01000008">
    <property type="protein sequence ID" value="TCS79502.1"/>
    <property type="molecule type" value="Genomic_DNA"/>
</dbReference>
<gene>
    <name evidence="6" type="ORF">EDD59_10888</name>
</gene>
<keyword evidence="5" id="KW-0411">Iron-sulfur</keyword>
<dbReference type="GO" id="GO:0016491">
    <property type="term" value="F:oxidoreductase activity"/>
    <property type="evidence" value="ECO:0007669"/>
    <property type="project" value="UniProtKB-KW"/>
</dbReference>
<name>A0A4V2URZ9_9FIRM</name>
<sequence>MKNDMKKEMIKKDVAVVGGGPGGLAAAVAAAREGAEVILVERLGYLGGQLGSGLPFLAFLDMHQRRIVGGIAEEFVERLKEKDGTAGHKYCPFHLSSTTIHPFYSRVICFEMVKEAGVELLMHCELVKTKVIDGRLCSIIVAGKGTEIEIEADVFIDGTGDGDVAYMAGAEYEKGQSESGELQPPSLMFNLSGVDFERFCDYIEQHPEELPYNMGLTHIQPGYNAEFFRNNPGHIFFGLNNTIKKLRSESKCPVDRDTVIYIRQPIPGTVAVNTIRILNFDGSNVHDLSRGELESHLQIIPLIEMLQEHVPGFEKCYLTSVNATIGVRESRRIMGIKKFTKEDAVSGSIPDDAIGLFSYFIDIHSGKGDKTYTKTIEEPYGIPYGCTVAKDIDGLMMTGRCISVDAVAFGSTRIMTLCMAIGQGAGVGAALASKNKIQPRKVDPEEVRKILLQKGAILTLDEAK</sequence>
<dbReference type="Proteomes" id="UP000295726">
    <property type="component" value="Unassembled WGS sequence"/>
</dbReference>
<evidence type="ECO:0000256" key="4">
    <source>
        <dbReference type="ARBA" id="ARBA00023004"/>
    </source>
</evidence>
<dbReference type="GO" id="GO:0051539">
    <property type="term" value="F:4 iron, 4 sulfur cluster binding"/>
    <property type="evidence" value="ECO:0007669"/>
    <property type="project" value="UniProtKB-KW"/>
</dbReference>
<reference evidence="6 7" key="1">
    <citation type="submission" date="2019-03" db="EMBL/GenBank/DDBJ databases">
        <title>Genomic Encyclopedia of Type Strains, Phase IV (KMG-IV): sequencing the most valuable type-strain genomes for metagenomic binning, comparative biology and taxonomic classification.</title>
        <authorList>
            <person name="Goeker M."/>
        </authorList>
    </citation>
    <scope>NUCLEOTIDE SEQUENCE [LARGE SCALE GENOMIC DNA]</scope>
    <source>
        <strain evidence="6 7">DSM 29489</strain>
    </source>
</reference>
<keyword evidence="7" id="KW-1185">Reference proteome</keyword>
<evidence type="ECO:0000256" key="3">
    <source>
        <dbReference type="ARBA" id="ARBA00023002"/>
    </source>
</evidence>
<dbReference type="InterPro" id="IPR039650">
    <property type="entry name" value="HdrA-like"/>
</dbReference>